<name>A0A316UJH0_9BASI</name>
<evidence type="ECO:0000313" key="3">
    <source>
        <dbReference type="Proteomes" id="UP000245884"/>
    </source>
</evidence>
<sequence length="109" mass="11609">MQPFLTSLFAPVLVASALLSANGHPRSDPKHDALQIKGGPLGSRSLNDRTIVGPVTGDKSIATKRHSGVAFPEENLLARYTLCECCERVGSGRESAFEHTSCTVVATRC</sequence>
<gene>
    <name evidence="2" type="ORF">BDZ90DRAFT_75161</name>
</gene>
<feature type="chain" id="PRO_5016363515" evidence="1">
    <location>
        <begin position="24"/>
        <end position="109"/>
    </location>
</feature>
<evidence type="ECO:0000256" key="1">
    <source>
        <dbReference type="SAM" id="SignalP"/>
    </source>
</evidence>
<keyword evidence="1" id="KW-0732">Signal</keyword>
<accession>A0A316UJH0</accession>
<protein>
    <submittedName>
        <fullName evidence="2">Uncharacterized protein</fullName>
    </submittedName>
</protein>
<dbReference type="RefSeq" id="XP_025360039.1">
    <property type="nucleotide sequence ID" value="XM_025509841.1"/>
</dbReference>
<organism evidence="2 3">
    <name type="scientific">Jaminaea rosea</name>
    <dbReference type="NCBI Taxonomy" id="1569628"/>
    <lineage>
        <taxon>Eukaryota</taxon>
        <taxon>Fungi</taxon>
        <taxon>Dikarya</taxon>
        <taxon>Basidiomycota</taxon>
        <taxon>Ustilaginomycotina</taxon>
        <taxon>Exobasidiomycetes</taxon>
        <taxon>Microstromatales</taxon>
        <taxon>Microstromatales incertae sedis</taxon>
        <taxon>Jaminaea</taxon>
    </lineage>
</organism>
<dbReference type="Proteomes" id="UP000245884">
    <property type="component" value="Unassembled WGS sequence"/>
</dbReference>
<proteinExistence type="predicted"/>
<feature type="signal peptide" evidence="1">
    <location>
        <begin position="1"/>
        <end position="23"/>
    </location>
</feature>
<dbReference type="GeneID" id="37031664"/>
<keyword evidence="3" id="KW-1185">Reference proteome</keyword>
<dbReference type="AlphaFoldDB" id="A0A316UJH0"/>
<dbReference type="EMBL" id="KZ819676">
    <property type="protein sequence ID" value="PWN25427.1"/>
    <property type="molecule type" value="Genomic_DNA"/>
</dbReference>
<evidence type="ECO:0000313" key="2">
    <source>
        <dbReference type="EMBL" id="PWN25427.1"/>
    </source>
</evidence>
<reference evidence="2 3" key="1">
    <citation type="journal article" date="2018" name="Mol. Biol. Evol.">
        <title>Broad Genomic Sampling Reveals a Smut Pathogenic Ancestry of the Fungal Clade Ustilaginomycotina.</title>
        <authorList>
            <person name="Kijpornyongpan T."/>
            <person name="Mondo S.J."/>
            <person name="Barry K."/>
            <person name="Sandor L."/>
            <person name="Lee J."/>
            <person name="Lipzen A."/>
            <person name="Pangilinan J."/>
            <person name="LaButti K."/>
            <person name="Hainaut M."/>
            <person name="Henrissat B."/>
            <person name="Grigoriev I.V."/>
            <person name="Spatafora J.W."/>
            <person name="Aime M.C."/>
        </authorList>
    </citation>
    <scope>NUCLEOTIDE SEQUENCE [LARGE SCALE GENOMIC DNA]</scope>
    <source>
        <strain evidence="2 3">MCA 5214</strain>
    </source>
</reference>